<keyword evidence="1" id="KW-0732">Signal</keyword>
<sequence length="232" mass="24380" precursor="true">MNCSKISSLALIVGMLMTSSIYADNSASSFTSDGTAVFGAVANRAELAATDGYTKVLSTELKNSGTPKDLVIGLSFETTLFTETVVRSKGGSKSSATANATIEMKVYVDGEMVEPGEVVFDRREQTLFASLGGVLDCVDEVEDDTGVPNGIIGFDECNLTDEEIGLILDTTAAHSFNFLAYDIGSGSHTIDAYAKLTWNDEVVTPEANSSASASLGKGTLTVWEVHGSNSVE</sequence>
<evidence type="ECO:0000313" key="3">
    <source>
        <dbReference type="Proteomes" id="UP000002015"/>
    </source>
</evidence>
<dbReference type="HOGENOM" id="CLU_1194236_0_0_6"/>
<dbReference type="Proteomes" id="UP000002015">
    <property type="component" value="Chromosome"/>
</dbReference>
<accession>A8FS58</accession>
<organism evidence="2 3">
    <name type="scientific">Shewanella sediminis (strain HAW-EB3)</name>
    <dbReference type="NCBI Taxonomy" id="425104"/>
    <lineage>
        <taxon>Bacteria</taxon>
        <taxon>Pseudomonadati</taxon>
        <taxon>Pseudomonadota</taxon>
        <taxon>Gammaproteobacteria</taxon>
        <taxon>Alteromonadales</taxon>
        <taxon>Shewanellaceae</taxon>
        <taxon>Shewanella</taxon>
    </lineage>
</organism>
<proteinExistence type="predicted"/>
<reference evidence="2 3" key="1">
    <citation type="submission" date="2007-08" db="EMBL/GenBank/DDBJ databases">
        <title>Complete sequence of Shewanella sediminis HAW-EB3.</title>
        <authorList>
            <consortium name="US DOE Joint Genome Institute"/>
            <person name="Copeland A."/>
            <person name="Lucas S."/>
            <person name="Lapidus A."/>
            <person name="Barry K."/>
            <person name="Glavina del Rio T."/>
            <person name="Dalin E."/>
            <person name="Tice H."/>
            <person name="Pitluck S."/>
            <person name="Chertkov O."/>
            <person name="Brettin T."/>
            <person name="Bruce D."/>
            <person name="Detter J.C."/>
            <person name="Han C."/>
            <person name="Schmutz J."/>
            <person name="Larimer F."/>
            <person name="Land M."/>
            <person name="Hauser L."/>
            <person name="Kyrpides N."/>
            <person name="Kim E."/>
            <person name="Zhao J.-S."/>
            <person name="Richardson P."/>
        </authorList>
    </citation>
    <scope>NUCLEOTIDE SEQUENCE [LARGE SCALE GENOMIC DNA]</scope>
    <source>
        <strain evidence="2 3">HAW-EB3</strain>
    </source>
</reference>
<gene>
    <name evidence="2" type="ordered locus">Ssed_1070</name>
</gene>
<dbReference type="AlphaFoldDB" id="A8FS58"/>
<dbReference type="eggNOG" id="ENOG50333PU">
    <property type="taxonomic scope" value="Bacteria"/>
</dbReference>
<keyword evidence="3" id="KW-1185">Reference proteome</keyword>
<feature type="chain" id="PRO_5002719553" description="Lipoprotein" evidence="1">
    <location>
        <begin position="24"/>
        <end position="232"/>
    </location>
</feature>
<dbReference type="EMBL" id="CP000821">
    <property type="protein sequence ID" value="ABV35681.1"/>
    <property type="molecule type" value="Genomic_DNA"/>
</dbReference>
<feature type="signal peptide" evidence="1">
    <location>
        <begin position="1"/>
        <end position="23"/>
    </location>
</feature>
<evidence type="ECO:0000313" key="2">
    <source>
        <dbReference type="EMBL" id="ABV35681.1"/>
    </source>
</evidence>
<protein>
    <recommendedName>
        <fullName evidence="4">Lipoprotein</fullName>
    </recommendedName>
</protein>
<name>A8FS58_SHESH</name>
<dbReference type="KEGG" id="sse:Ssed_1070"/>
<evidence type="ECO:0000256" key="1">
    <source>
        <dbReference type="SAM" id="SignalP"/>
    </source>
</evidence>
<evidence type="ECO:0008006" key="4">
    <source>
        <dbReference type="Google" id="ProtNLM"/>
    </source>
</evidence>